<keyword evidence="1" id="KW-0472">Membrane</keyword>
<keyword evidence="1" id="KW-1133">Transmembrane helix</keyword>
<sequence>MSLGLAALAGAAEAAGRMRRECGSLRACCESRVGSPFEFDCDCTGDFFLEKAKALNTLSSKLGTTNANAVAFPRLRWASGMMKEISIVWTMMSEAPTKMRSVKWPPVPPGFGCILTSILLARVISMVITFYWMFLLFYDSV</sequence>
<evidence type="ECO:0000313" key="2">
    <source>
        <dbReference type="EMBL" id="OLQ05609.1"/>
    </source>
</evidence>
<evidence type="ECO:0000313" key="3">
    <source>
        <dbReference type="Proteomes" id="UP000186817"/>
    </source>
</evidence>
<dbReference type="EMBL" id="LSRX01000180">
    <property type="protein sequence ID" value="OLQ05609.1"/>
    <property type="molecule type" value="Genomic_DNA"/>
</dbReference>
<proteinExistence type="predicted"/>
<name>A0A1Q9EDW9_SYMMI</name>
<keyword evidence="3" id="KW-1185">Reference proteome</keyword>
<comment type="caution">
    <text evidence="2">The sequence shown here is derived from an EMBL/GenBank/DDBJ whole genome shotgun (WGS) entry which is preliminary data.</text>
</comment>
<dbReference type="Proteomes" id="UP000186817">
    <property type="component" value="Unassembled WGS sequence"/>
</dbReference>
<organism evidence="2 3">
    <name type="scientific">Symbiodinium microadriaticum</name>
    <name type="common">Dinoflagellate</name>
    <name type="synonym">Zooxanthella microadriatica</name>
    <dbReference type="NCBI Taxonomy" id="2951"/>
    <lineage>
        <taxon>Eukaryota</taxon>
        <taxon>Sar</taxon>
        <taxon>Alveolata</taxon>
        <taxon>Dinophyceae</taxon>
        <taxon>Suessiales</taxon>
        <taxon>Symbiodiniaceae</taxon>
        <taxon>Symbiodinium</taxon>
    </lineage>
</organism>
<accession>A0A1Q9EDW9</accession>
<evidence type="ECO:0000256" key="1">
    <source>
        <dbReference type="SAM" id="Phobius"/>
    </source>
</evidence>
<gene>
    <name evidence="2" type="ORF">AK812_SmicGene11217</name>
</gene>
<keyword evidence="1" id="KW-0812">Transmembrane</keyword>
<feature type="transmembrane region" description="Helical" evidence="1">
    <location>
        <begin position="119"/>
        <end position="138"/>
    </location>
</feature>
<protein>
    <submittedName>
        <fullName evidence="2">Uncharacterized protein</fullName>
    </submittedName>
</protein>
<dbReference type="AlphaFoldDB" id="A0A1Q9EDW9"/>
<reference evidence="2 3" key="1">
    <citation type="submission" date="2016-02" db="EMBL/GenBank/DDBJ databases">
        <title>Genome analysis of coral dinoflagellate symbionts highlights evolutionary adaptations to a symbiotic lifestyle.</title>
        <authorList>
            <person name="Aranda M."/>
            <person name="Li Y."/>
            <person name="Liew Y.J."/>
            <person name="Baumgarten S."/>
            <person name="Simakov O."/>
            <person name="Wilson M."/>
            <person name="Piel J."/>
            <person name="Ashoor H."/>
            <person name="Bougouffa S."/>
            <person name="Bajic V.B."/>
            <person name="Ryu T."/>
            <person name="Ravasi T."/>
            <person name="Bayer T."/>
            <person name="Micklem G."/>
            <person name="Kim H."/>
            <person name="Bhak J."/>
            <person name="Lajeunesse T.C."/>
            <person name="Voolstra C.R."/>
        </authorList>
    </citation>
    <scope>NUCLEOTIDE SEQUENCE [LARGE SCALE GENOMIC DNA]</scope>
    <source>
        <strain evidence="2 3">CCMP2467</strain>
    </source>
</reference>